<keyword evidence="1" id="KW-0472">Membrane</keyword>
<evidence type="ECO:0000313" key="3">
    <source>
        <dbReference type="Proteomes" id="UP000178759"/>
    </source>
</evidence>
<evidence type="ECO:0000256" key="1">
    <source>
        <dbReference type="SAM" id="Phobius"/>
    </source>
</evidence>
<dbReference type="STRING" id="1798392.A3A79_00880"/>
<dbReference type="EMBL" id="MFJV01000001">
    <property type="protein sequence ID" value="OGG23747.1"/>
    <property type="molecule type" value="Genomic_DNA"/>
</dbReference>
<comment type="caution">
    <text evidence="2">The sequence shown here is derived from an EMBL/GenBank/DDBJ whole genome shotgun (WGS) entry which is preliminary data.</text>
</comment>
<dbReference type="Proteomes" id="UP000178759">
    <property type="component" value="Unassembled WGS sequence"/>
</dbReference>
<proteinExistence type="predicted"/>
<reference evidence="2 3" key="1">
    <citation type="journal article" date="2016" name="Nat. Commun.">
        <title>Thousands of microbial genomes shed light on interconnected biogeochemical processes in an aquifer system.</title>
        <authorList>
            <person name="Anantharaman K."/>
            <person name="Brown C.T."/>
            <person name="Hug L.A."/>
            <person name="Sharon I."/>
            <person name="Castelle C.J."/>
            <person name="Probst A.J."/>
            <person name="Thomas B.C."/>
            <person name="Singh A."/>
            <person name="Wilkins M.J."/>
            <person name="Karaoz U."/>
            <person name="Brodie E.L."/>
            <person name="Williams K.H."/>
            <person name="Hubbard S.S."/>
            <person name="Banfield J.F."/>
        </authorList>
    </citation>
    <scope>NUCLEOTIDE SEQUENCE [LARGE SCALE GENOMIC DNA]</scope>
</reference>
<dbReference type="AlphaFoldDB" id="A0A1F6AHL2"/>
<organism evidence="2 3">
    <name type="scientific">Candidatus Gottesmanbacteria bacterium RIFCSPLOWO2_01_FULL_43_11b</name>
    <dbReference type="NCBI Taxonomy" id="1798392"/>
    <lineage>
        <taxon>Bacteria</taxon>
        <taxon>Candidatus Gottesmaniibacteriota</taxon>
    </lineage>
</organism>
<keyword evidence="1" id="KW-0812">Transmembrane</keyword>
<feature type="transmembrane region" description="Helical" evidence="1">
    <location>
        <begin position="56"/>
        <end position="74"/>
    </location>
</feature>
<protein>
    <submittedName>
        <fullName evidence="2">Uncharacterized protein</fullName>
    </submittedName>
</protein>
<name>A0A1F6AHL2_9BACT</name>
<accession>A0A1F6AHL2</accession>
<keyword evidence="1" id="KW-1133">Transmembrane helix</keyword>
<sequence>MKRSWFAHNSLYVFLFALFILTAALDIVNFDSFVYKTICGFLAPLTNSPCTDFYDIPIWTVYLSLAIVLAVTHVHGEIKISNKHLSSHKH</sequence>
<gene>
    <name evidence="2" type="ORF">A3A79_00880</name>
</gene>
<evidence type="ECO:0000313" key="2">
    <source>
        <dbReference type="EMBL" id="OGG23747.1"/>
    </source>
</evidence>